<dbReference type="InterPro" id="IPR000462">
    <property type="entry name" value="CDP-OH_P_trans"/>
</dbReference>
<dbReference type="EC" id="2.7.8.39" evidence="2"/>
<comment type="catalytic activity">
    <reaction evidence="2">
        <text>CDP-2,3-bis-O-(phytanyl)-sn-glycerol + 1D-myo-inositol 3-phosphate = saturated 1-archaetidyl-1D-myo-inositol 3-phosphate + CMP + H(+)</text>
        <dbReference type="Rhea" id="RHEA:36823"/>
        <dbReference type="ChEBI" id="CHEBI:15378"/>
        <dbReference type="ChEBI" id="CHEBI:58401"/>
        <dbReference type="ChEBI" id="CHEBI:60377"/>
        <dbReference type="ChEBI" id="CHEBI:74004"/>
        <dbReference type="ChEBI" id="CHEBI:74006"/>
        <dbReference type="EC" id="2.7.8.39"/>
    </reaction>
</comment>
<accession>A0A1W6K1B3</accession>
<keyword evidence="2" id="KW-0464">Manganese</keyword>
<evidence type="ECO:0000256" key="2">
    <source>
        <dbReference type="HAMAP-Rule" id="MF_02242"/>
    </source>
</evidence>
<keyword evidence="2" id="KW-1208">Phospholipid metabolism</keyword>
<dbReference type="AlphaFoldDB" id="A0A1W6K1B3"/>
<keyword evidence="5" id="KW-1185">Reference proteome</keyword>
<protein>
    <recommendedName>
        <fullName evidence="2">Archaetidylinositol phosphate synthase</fullName>
        <shortName evidence="2">AIP synthase</shortName>
        <ecNumber evidence="2">2.7.8.39</ecNumber>
    </recommendedName>
</protein>
<dbReference type="InterPro" id="IPR044270">
    <property type="entry name" value="AIP_synthase"/>
</dbReference>
<keyword evidence="2" id="KW-0812">Transmembrane</keyword>
<dbReference type="HAMAP" id="MF_02242">
    <property type="entry name" value="AIP_synthase"/>
    <property type="match status" value="1"/>
</dbReference>
<name>A0A1W6K1B3_9CREN</name>
<keyword evidence="2" id="KW-0443">Lipid metabolism</keyword>
<feature type="transmembrane region" description="Helical" evidence="2">
    <location>
        <begin position="95"/>
        <end position="123"/>
    </location>
</feature>
<feature type="binding site" evidence="2">
    <location>
        <position position="68"/>
    </location>
    <ligand>
        <name>Mg(2+)</name>
        <dbReference type="ChEBI" id="CHEBI:18420"/>
        <label>1</label>
    </ligand>
</feature>
<keyword evidence="2" id="KW-0479">Metal-binding</keyword>
<dbReference type="PROSITE" id="PS00379">
    <property type="entry name" value="CDP_ALCOHOL_P_TRANSF"/>
    <property type="match status" value="1"/>
</dbReference>
<dbReference type="Proteomes" id="UP000193404">
    <property type="component" value="Chromosome"/>
</dbReference>
<feature type="binding site" evidence="2">
    <location>
        <position position="86"/>
    </location>
    <ligand>
        <name>Mg(2+)</name>
        <dbReference type="ChEBI" id="CHEBI:18420"/>
        <label>1</label>
    </ligand>
</feature>
<dbReference type="Pfam" id="PF01066">
    <property type="entry name" value="CDP-OH_P_transf"/>
    <property type="match status" value="1"/>
</dbReference>
<dbReference type="NCBIfam" id="NF040950">
    <property type="entry name" value="archin_ph_syn"/>
    <property type="match status" value="1"/>
</dbReference>
<dbReference type="Gene3D" id="1.20.120.1760">
    <property type="match status" value="1"/>
</dbReference>
<feature type="active site" description="Proton acceptor" evidence="2">
    <location>
        <position position="90"/>
    </location>
</feature>
<feature type="transmembrane region" description="Helical" evidence="2">
    <location>
        <begin position="166"/>
        <end position="184"/>
    </location>
</feature>
<evidence type="ECO:0000256" key="3">
    <source>
        <dbReference type="RuleBase" id="RU003750"/>
    </source>
</evidence>
<feature type="transmembrane region" description="Helical" evidence="2">
    <location>
        <begin position="143"/>
        <end position="160"/>
    </location>
</feature>
<dbReference type="GO" id="GO:0008654">
    <property type="term" value="P:phospholipid biosynthetic process"/>
    <property type="evidence" value="ECO:0007669"/>
    <property type="project" value="UniProtKB-UniRule"/>
</dbReference>
<dbReference type="UniPathway" id="UPA00085"/>
<comment type="pathway">
    <text evidence="2">Lipid metabolism; phospholipid metabolism.</text>
</comment>
<keyword evidence="2" id="KW-0460">Magnesium</keyword>
<comment type="cofactor">
    <cofactor evidence="2">
        <name>Mn(2+)</name>
        <dbReference type="ChEBI" id="CHEBI:29035"/>
    </cofactor>
    <cofactor evidence="2">
        <name>Mg(2+)</name>
        <dbReference type="ChEBI" id="CHEBI:18420"/>
    </cofactor>
    <text evidence="2">Binds 2 Mg(2+) or Mn(2+) ions per subunit.</text>
</comment>
<evidence type="ECO:0000313" key="4">
    <source>
        <dbReference type="EMBL" id="ARM76323.1"/>
    </source>
</evidence>
<feature type="binding site" evidence="2">
    <location>
        <position position="90"/>
    </location>
    <ligand>
        <name>Mg(2+)</name>
        <dbReference type="ChEBI" id="CHEBI:18420"/>
        <label>2</label>
    </ligand>
</feature>
<dbReference type="GO" id="GO:0005886">
    <property type="term" value="C:plasma membrane"/>
    <property type="evidence" value="ECO:0007669"/>
    <property type="project" value="UniProtKB-SubCell"/>
</dbReference>
<dbReference type="InterPro" id="IPR054868">
    <property type="entry name" value="archin_ph_syn"/>
</dbReference>
<evidence type="ECO:0000256" key="1">
    <source>
        <dbReference type="ARBA" id="ARBA00022679"/>
    </source>
</evidence>
<feature type="binding site" evidence="2">
    <location>
        <position position="65"/>
    </location>
    <ligand>
        <name>Mg(2+)</name>
        <dbReference type="ChEBI" id="CHEBI:18420"/>
        <label>2</label>
    </ligand>
</feature>
<dbReference type="InterPro" id="IPR043130">
    <property type="entry name" value="CDP-OH_PTrfase_TM_dom"/>
</dbReference>
<keyword evidence="2" id="KW-0472">Membrane</keyword>
<keyword evidence="1 2" id="KW-0808">Transferase</keyword>
<keyword evidence="2" id="KW-1003">Cell membrane</keyword>
<evidence type="ECO:0000313" key="5">
    <source>
        <dbReference type="Proteomes" id="UP000193404"/>
    </source>
</evidence>
<proteinExistence type="inferred from homology"/>
<keyword evidence="2" id="KW-1133">Transmembrane helix</keyword>
<reference evidence="4 5" key="1">
    <citation type="submission" date="2017-03" db="EMBL/GenBank/DDBJ databases">
        <title>Sulfur activation and transportation mechanism of thermophilic Archaea Acidianus manzaensis YN-25.</title>
        <authorList>
            <person name="Ma Y."/>
            <person name="Yang Y."/>
            <person name="Xia J."/>
        </authorList>
    </citation>
    <scope>NUCLEOTIDE SEQUENCE [LARGE SCALE GENOMIC DNA]</scope>
    <source>
        <strain evidence="4 5">YN-25</strain>
    </source>
</reference>
<organism evidence="4 5">
    <name type="scientific">Acidianus manzaensis</name>
    <dbReference type="NCBI Taxonomy" id="282676"/>
    <lineage>
        <taxon>Archaea</taxon>
        <taxon>Thermoproteota</taxon>
        <taxon>Thermoprotei</taxon>
        <taxon>Sulfolobales</taxon>
        <taxon>Sulfolobaceae</taxon>
        <taxon>Acidianus</taxon>
    </lineage>
</organism>
<keyword evidence="2" id="KW-0444">Lipid biosynthesis</keyword>
<gene>
    <name evidence="4" type="ORF">B6F84_10000</name>
</gene>
<dbReference type="GO" id="GO:0000287">
    <property type="term" value="F:magnesium ion binding"/>
    <property type="evidence" value="ECO:0007669"/>
    <property type="project" value="UniProtKB-UniRule"/>
</dbReference>
<comment type="subcellular location">
    <subcellularLocation>
        <location evidence="2">Cell membrane</location>
        <topology evidence="2">Multi-pass membrane protein</topology>
    </subcellularLocation>
</comment>
<feature type="binding site" evidence="2">
    <location>
        <position position="65"/>
    </location>
    <ligand>
        <name>Mg(2+)</name>
        <dbReference type="ChEBI" id="CHEBI:18420"/>
        <label>1</label>
    </ligand>
</feature>
<comment type="similarity">
    <text evidence="2 3">Belongs to the CDP-alcohol phosphatidyltransferase class-I family.</text>
</comment>
<dbReference type="GO" id="GO:0016780">
    <property type="term" value="F:phosphotransferase activity, for other substituted phosphate groups"/>
    <property type="evidence" value="ECO:0007669"/>
    <property type="project" value="UniProtKB-UniRule"/>
</dbReference>
<dbReference type="STRING" id="282676.B6F84_10000"/>
<dbReference type="KEGG" id="aman:B6F84_10000"/>
<dbReference type="EMBL" id="CP020477">
    <property type="protein sequence ID" value="ARM76323.1"/>
    <property type="molecule type" value="Genomic_DNA"/>
</dbReference>
<sequence>MITRLRKESKKILTPIANSLVNLGLNANSITIGGLILAFIYFGVMFIFRNPIYGIILLILSSFSDALDGEVARVSGKAGSRGAFLDSSLDRIEDILFLSVFSFYFESYLVGILIGLSLVIPYLRARAEALGIKAEGKGIIERGERIIFVLIILLLLLINVNIAEYVFYIFIILSAVTVIQRFYLVMSNFPK</sequence>
<comment type="function">
    <text evidence="2">Catalyzes the formation of archaetidylinositol phosphate (AIP) from CDP-archaeol (CDP-ArOH or CDP-2,3-bis-(O-phytanyl)-sn-glycerol) and 1L-myo-inositol 1-phosphate (IP or 1D-myo-inositol 3-phosphate). AIP is a precursor of archaetidyl-myo-inositol (AI), an ether-type inositol phospholipid ubiquitously distributed in archaea membranes and essential for glycolipid biosynthesis in archaea.</text>
</comment>
<feature type="binding site" evidence="2">
    <location>
        <position position="86"/>
    </location>
    <ligand>
        <name>Mg(2+)</name>
        <dbReference type="ChEBI" id="CHEBI:18420"/>
        <label>2</label>
    </ligand>
</feature>
<dbReference type="InterPro" id="IPR048254">
    <property type="entry name" value="CDP_ALCOHOL_P_TRANSF_CS"/>
</dbReference>
<feature type="transmembrane region" description="Helical" evidence="2">
    <location>
        <begin position="20"/>
        <end position="48"/>
    </location>
</feature>